<dbReference type="AlphaFoldDB" id="A0A8H7RY16"/>
<proteinExistence type="predicted"/>
<sequence length="444" mass="52525">MPTQLSSRTTSPIYHSIPQNTSIVLSHSEKFLQSRVANSILISDEIDQFLNDCDQILAVLSKVQFSCDQQVTFLSKKCNTLTKCIINRVQITKSLASKILNQDQKQEKSSEKYIKWVTMDRPLLSKQLYEYIQTDSDAILQRINDLHFEYQLDEASKQQDITSLREFMTSASYLFWTTTFGRDSTEGLWKQFIYFYQALYGVVDISMLQFMEKLLCNNEHKVTIDRFILALCEYNNQFPFPKDTVQLVNQDASNTKSISEERRMQLTKTALELVEKFSEAKMRNHLVTIYTWYRGCDKKDKKQMRDRADQWGLLVKERRSFISENKRELLQEKHEDAERIDQARRAVFFFYEQFMVMWRAGDATREILEEINFPGKGRIRDFLNFVAPLDQANYYVVMGIDKDVPIKDYRPKLYNFMDTYLSMLVQKSKERDEYAKQQNQKITE</sequence>
<dbReference type="OrthoDB" id="2227827at2759"/>
<reference evidence="1 2" key="1">
    <citation type="submission" date="2020-12" db="EMBL/GenBank/DDBJ databases">
        <title>Metabolic potential, ecology and presence of endohyphal bacteria is reflected in genomic diversity of Mucoromycotina.</title>
        <authorList>
            <person name="Muszewska A."/>
            <person name="Okrasinska A."/>
            <person name="Steczkiewicz K."/>
            <person name="Drgas O."/>
            <person name="Orlowska M."/>
            <person name="Perlinska-Lenart U."/>
            <person name="Aleksandrzak-Piekarczyk T."/>
            <person name="Szatraj K."/>
            <person name="Zielenkiewicz U."/>
            <person name="Pilsyk S."/>
            <person name="Malc E."/>
            <person name="Mieczkowski P."/>
            <person name="Kruszewska J.S."/>
            <person name="Biernat P."/>
            <person name="Pawlowska J."/>
        </authorList>
    </citation>
    <scope>NUCLEOTIDE SEQUENCE [LARGE SCALE GENOMIC DNA]</scope>
    <source>
        <strain evidence="1 2">CBS 142.35</strain>
    </source>
</reference>
<accession>A0A8H7RY16</accession>
<protein>
    <submittedName>
        <fullName evidence="1">Uncharacterized protein</fullName>
    </submittedName>
</protein>
<evidence type="ECO:0000313" key="2">
    <source>
        <dbReference type="Proteomes" id="UP000646827"/>
    </source>
</evidence>
<keyword evidence="2" id="KW-1185">Reference proteome</keyword>
<dbReference type="EMBL" id="JAEPRB010000194">
    <property type="protein sequence ID" value="KAG2219124.1"/>
    <property type="molecule type" value="Genomic_DNA"/>
</dbReference>
<organism evidence="1 2">
    <name type="scientific">Circinella minor</name>
    <dbReference type="NCBI Taxonomy" id="1195481"/>
    <lineage>
        <taxon>Eukaryota</taxon>
        <taxon>Fungi</taxon>
        <taxon>Fungi incertae sedis</taxon>
        <taxon>Mucoromycota</taxon>
        <taxon>Mucoromycotina</taxon>
        <taxon>Mucoromycetes</taxon>
        <taxon>Mucorales</taxon>
        <taxon>Lichtheimiaceae</taxon>
        <taxon>Circinella</taxon>
    </lineage>
</organism>
<evidence type="ECO:0000313" key="1">
    <source>
        <dbReference type="EMBL" id="KAG2219124.1"/>
    </source>
</evidence>
<dbReference type="Proteomes" id="UP000646827">
    <property type="component" value="Unassembled WGS sequence"/>
</dbReference>
<comment type="caution">
    <text evidence="1">The sequence shown here is derived from an EMBL/GenBank/DDBJ whole genome shotgun (WGS) entry which is preliminary data.</text>
</comment>
<name>A0A8H7RY16_9FUNG</name>
<gene>
    <name evidence="1" type="ORF">INT45_009791</name>
</gene>